<organism evidence="3 4">
    <name type="scientific">Pusillibacter faecalis</name>
    <dbReference type="NCBI Taxonomy" id="2714358"/>
    <lineage>
        <taxon>Bacteria</taxon>
        <taxon>Bacillati</taxon>
        <taxon>Bacillota</taxon>
        <taxon>Clostridia</taxon>
        <taxon>Eubacteriales</taxon>
        <taxon>Oscillospiraceae</taxon>
        <taxon>Pusillibacter</taxon>
    </lineage>
</organism>
<keyword evidence="4" id="KW-1185">Reference proteome</keyword>
<proteinExistence type="predicted"/>
<evidence type="ECO:0000313" key="3">
    <source>
        <dbReference type="EMBL" id="BCK83635.1"/>
    </source>
</evidence>
<accession>A0A810QAL7</accession>
<evidence type="ECO:0000313" key="4">
    <source>
        <dbReference type="Proteomes" id="UP000679848"/>
    </source>
</evidence>
<dbReference type="Proteomes" id="UP000679848">
    <property type="component" value="Chromosome"/>
</dbReference>
<evidence type="ECO:0000256" key="1">
    <source>
        <dbReference type="ARBA" id="ARBA00022980"/>
    </source>
</evidence>
<dbReference type="RefSeq" id="WP_187028165.1">
    <property type="nucleotide sequence ID" value="NZ_AP023420.1"/>
</dbReference>
<dbReference type="EMBL" id="AP023420">
    <property type="protein sequence ID" value="BCK83635.1"/>
    <property type="molecule type" value="Genomic_DNA"/>
</dbReference>
<keyword evidence="1" id="KW-0689">Ribosomal protein</keyword>
<evidence type="ECO:0008006" key="5">
    <source>
        <dbReference type="Google" id="ProtNLM"/>
    </source>
</evidence>
<dbReference type="GO" id="GO:0005840">
    <property type="term" value="C:ribosome"/>
    <property type="evidence" value="ECO:0007669"/>
    <property type="project" value="UniProtKB-KW"/>
</dbReference>
<dbReference type="InterPro" id="IPR008991">
    <property type="entry name" value="Translation_prot_SH3-like_sf"/>
</dbReference>
<protein>
    <recommendedName>
        <fullName evidence="5">RNA-binding protein</fullName>
    </recommendedName>
</protein>
<dbReference type="AlphaFoldDB" id="A0A810QAL7"/>
<sequence>MEIAKSNIVRSDAGRDKGKLFVVLAVEGEYLLLADGKSRKLESPKRKKRRHVLFVSAEETRLSEKIKSNEKITNSELRRTLAAFREEVQPDQEG</sequence>
<dbReference type="SUPFAM" id="SSF50104">
    <property type="entry name" value="Translation proteins SH3-like domain"/>
    <property type="match status" value="1"/>
</dbReference>
<gene>
    <name evidence="3" type="ORF">MM59RIKEN_09540</name>
</gene>
<dbReference type="GO" id="GO:1990904">
    <property type="term" value="C:ribonucleoprotein complex"/>
    <property type="evidence" value="ECO:0007669"/>
    <property type="project" value="UniProtKB-KW"/>
</dbReference>
<name>A0A810QAL7_9FIRM</name>
<dbReference type="CDD" id="cd06088">
    <property type="entry name" value="KOW_RPL14"/>
    <property type="match status" value="1"/>
</dbReference>
<evidence type="ECO:0000256" key="2">
    <source>
        <dbReference type="ARBA" id="ARBA00023274"/>
    </source>
</evidence>
<dbReference type="KEGG" id="pfaa:MM59RIKEN_09540"/>
<keyword evidence="2" id="KW-0687">Ribonucleoprotein</keyword>
<dbReference type="InterPro" id="IPR041985">
    <property type="entry name" value="Ribosomal_eL14_KOW"/>
</dbReference>
<reference evidence="3" key="1">
    <citation type="submission" date="2020-09" db="EMBL/GenBank/DDBJ databases">
        <title>New species isolated from human feces.</title>
        <authorList>
            <person name="Kitahara M."/>
            <person name="Shigeno Y."/>
            <person name="Shime M."/>
            <person name="Matsumoto Y."/>
            <person name="Nakamura S."/>
            <person name="Motooka D."/>
            <person name="Fukuoka S."/>
            <person name="Nishikawa H."/>
            <person name="Benno Y."/>
        </authorList>
    </citation>
    <scope>NUCLEOTIDE SEQUENCE</scope>
    <source>
        <strain evidence="3">MM59</strain>
    </source>
</reference>